<dbReference type="Pfam" id="PF01494">
    <property type="entry name" value="FAD_binding_3"/>
    <property type="match status" value="1"/>
</dbReference>
<keyword evidence="6" id="KW-1185">Reference proteome</keyword>
<protein>
    <submittedName>
        <fullName evidence="5">Salicylate hydroxylase</fullName>
    </submittedName>
</protein>
<reference evidence="5 6" key="1">
    <citation type="journal article" date="2016" name="Mol. Biol. Evol.">
        <title>Comparative Genomics of Early-Diverging Mushroom-Forming Fungi Provides Insights into the Origins of Lignocellulose Decay Capabilities.</title>
        <authorList>
            <person name="Nagy L.G."/>
            <person name="Riley R."/>
            <person name="Tritt A."/>
            <person name="Adam C."/>
            <person name="Daum C."/>
            <person name="Floudas D."/>
            <person name="Sun H."/>
            <person name="Yadav J.S."/>
            <person name="Pangilinan J."/>
            <person name="Larsson K.H."/>
            <person name="Matsuura K."/>
            <person name="Barry K."/>
            <person name="Labutti K."/>
            <person name="Kuo R."/>
            <person name="Ohm R.A."/>
            <person name="Bhattacharya S.S."/>
            <person name="Shirouzu T."/>
            <person name="Yoshinaga Y."/>
            <person name="Martin F.M."/>
            <person name="Grigoriev I.V."/>
            <person name="Hibbett D.S."/>
        </authorList>
    </citation>
    <scope>NUCLEOTIDE SEQUENCE [LARGE SCALE GENOMIC DNA]</scope>
    <source>
        <strain evidence="5 6">TUFC12733</strain>
    </source>
</reference>
<dbReference type="PANTHER" id="PTHR46720:SF3">
    <property type="entry name" value="FAD-BINDING DOMAIN-CONTAINING PROTEIN-RELATED"/>
    <property type="match status" value="1"/>
</dbReference>
<dbReference type="PRINTS" id="PR00420">
    <property type="entry name" value="RNGMNOXGNASE"/>
</dbReference>
<name>A0A167HF99_CALVF</name>
<dbReference type="GO" id="GO:0044550">
    <property type="term" value="P:secondary metabolite biosynthetic process"/>
    <property type="evidence" value="ECO:0007669"/>
    <property type="project" value="TreeGrafter"/>
</dbReference>
<evidence type="ECO:0000256" key="3">
    <source>
        <dbReference type="ARBA" id="ARBA00023002"/>
    </source>
</evidence>
<dbReference type="GO" id="GO:0016491">
    <property type="term" value="F:oxidoreductase activity"/>
    <property type="evidence" value="ECO:0007669"/>
    <property type="project" value="UniProtKB-KW"/>
</dbReference>
<dbReference type="InterPro" id="IPR002938">
    <property type="entry name" value="FAD-bd"/>
</dbReference>
<dbReference type="AlphaFoldDB" id="A0A167HF99"/>
<evidence type="ECO:0000256" key="1">
    <source>
        <dbReference type="ARBA" id="ARBA00022630"/>
    </source>
</evidence>
<evidence type="ECO:0000259" key="4">
    <source>
        <dbReference type="Pfam" id="PF01494"/>
    </source>
</evidence>
<evidence type="ECO:0000313" key="6">
    <source>
        <dbReference type="Proteomes" id="UP000076738"/>
    </source>
</evidence>
<dbReference type="InterPro" id="IPR036188">
    <property type="entry name" value="FAD/NAD-bd_sf"/>
</dbReference>
<dbReference type="OrthoDB" id="417877at2759"/>
<evidence type="ECO:0000256" key="2">
    <source>
        <dbReference type="ARBA" id="ARBA00022827"/>
    </source>
</evidence>
<keyword evidence="1" id="KW-0285">Flavoprotein</keyword>
<dbReference type="Gene3D" id="3.50.50.60">
    <property type="entry name" value="FAD/NAD(P)-binding domain"/>
    <property type="match status" value="1"/>
</dbReference>
<dbReference type="PANTHER" id="PTHR46720">
    <property type="entry name" value="HYDROXYLASE, PUTATIVE (AFU_ORTHOLOGUE AFUA_3G01460)-RELATED"/>
    <property type="match status" value="1"/>
</dbReference>
<dbReference type="EMBL" id="KV417321">
    <property type="protein sequence ID" value="KZO91566.1"/>
    <property type="molecule type" value="Genomic_DNA"/>
</dbReference>
<sequence>MTEQTVKLRVAIVGGGTVGLSLALYLNQLDTCDLSVYEGAKAFTTIGAGIEISHNAMKVYQEMGFSDTVYELAAAASGDASNVWFDVRFGDGRNGAKPICTPRVPVGNTKLHRADALDLLVSRLPKEKVFLGKHLETYERNSGGAVTLTFTDGSTAEADVLVGADGIKSRIRRVMYGEDAKNVDPRWSGCIAYRGLLPMEMVVSYQGEHSAHRPNLWMGNARHIVQYPVSRGQSVNLAVFVTDFDHGRYPEWKGTDWIEQSMLRSLDKPLKWAVFELPPLPSYVSGNVALIGDAAHAALPHQGNGASQGIEDAHVLASLLSHPRCTKSAVPLALKAYDAVRRPRSQRLQQSSFEAGRLFECVSDAGENEQKIAAEFDTMMDWVWSIDINAQRDRALRLFEESLSNLTEYVMTE</sequence>
<dbReference type="Proteomes" id="UP000076738">
    <property type="component" value="Unassembled WGS sequence"/>
</dbReference>
<dbReference type="InterPro" id="IPR051104">
    <property type="entry name" value="FAD_monoxygenase"/>
</dbReference>
<dbReference type="SUPFAM" id="SSF51905">
    <property type="entry name" value="FAD/NAD(P)-binding domain"/>
    <property type="match status" value="1"/>
</dbReference>
<evidence type="ECO:0000313" key="5">
    <source>
        <dbReference type="EMBL" id="KZO91566.1"/>
    </source>
</evidence>
<gene>
    <name evidence="5" type="ORF">CALVIDRAFT_342612</name>
</gene>
<accession>A0A167HF99</accession>
<organism evidence="5 6">
    <name type="scientific">Calocera viscosa (strain TUFC12733)</name>
    <dbReference type="NCBI Taxonomy" id="1330018"/>
    <lineage>
        <taxon>Eukaryota</taxon>
        <taxon>Fungi</taxon>
        <taxon>Dikarya</taxon>
        <taxon>Basidiomycota</taxon>
        <taxon>Agaricomycotina</taxon>
        <taxon>Dacrymycetes</taxon>
        <taxon>Dacrymycetales</taxon>
        <taxon>Dacrymycetaceae</taxon>
        <taxon>Calocera</taxon>
    </lineage>
</organism>
<dbReference type="GO" id="GO:0071949">
    <property type="term" value="F:FAD binding"/>
    <property type="evidence" value="ECO:0007669"/>
    <property type="project" value="InterPro"/>
</dbReference>
<keyword evidence="2" id="KW-0274">FAD</keyword>
<dbReference type="SUPFAM" id="SSF54373">
    <property type="entry name" value="FAD-linked reductases, C-terminal domain"/>
    <property type="match status" value="1"/>
</dbReference>
<proteinExistence type="predicted"/>
<feature type="domain" description="FAD-binding" evidence="4">
    <location>
        <begin position="8"/>
        <end position="350"/>
    </location>
</feature>
<keyword evidence="3" id="KW-0560">Oxidoreductase</keyword>
<dbReference type="STRING" id="1330018.A0A167HF99"/>